<dbReference type="Proteomes" id="UP001175228">
    <property type="component" value="Unassembled WGS sequence"/>
</dbReference>
<keyword evidence="2" id="KW-1185">Reference proteome</keyword>
<dbReference type="AlphaFoldDB" id="A0AA39UX61"/>
<evidence type="ECO:0000313" key="2">
    <source>
        <dbReference type="Proteomes" id="UP001175228"/>
    </source>
</evidence>
<proteinExistence type="predicted"/>
<dbReference type="InterPro" id="IPR036291">
    <property type="entry name" value="NAD(P)-bd_dom_sf"/>
</dbReference>
<dbReference type="Gene3D" id="3.40.50.720">
    <property type="entry name" value="NAD(P)-binding Rossmann-like Domain"/>
    <property type="match status" value="1"/>
</dbReference>
<sequence>MDVSANLEAKTYRNRETYCAETSQHTHPGNQPAVDQERIQTEFHNNLFAWELSASLPKVERRRISRSPSRSTSLVALRNSCRVHDEPYIRRGKRCENTAVKAYHTPESTASDPDLNIIASEDTQSRRERYKGHRVREGPLYCVAGRKGLKETKLLAELAKAKGIRTIVGLQARQSALFRKVKKLVEEGEIGDVLSTSMTSFSFCFPFLSCPERRVRKRNPNFGVSAGGSHCQLEHVAVEQRYVGAGKRLVGRCLRNLRSSFKAILYPDDVAFICGIIAAFGLHIKSLPQHYCHISEMGAKFDKILFQVATLRSIANRFFLLLAQKTATDFMTAIWIVLVPLHKLLQTCILHRRITVPNLIAILGKDSTMDGAQGELSSAIHHSYIFTMKGVNPYIYLVSPNIQEYVFSNYYPTSVPELWSLLPRQALFDRHRRRSSKSSCNRIASLFDIPSKIDLVAYDSTATFAFAGR</sequence>
<evidence type="ECO:0000313" key="1">
    <source>
        <dbReference type="EMBL" id="KAK0496665.1"/>
    </source>
</evidence>
<comment type="caution">
    <text evidence="1">The sequence shown here is derived from an EMBL/GenBank/DDBJ whole genome shotgun (WGS) entry which is preliminary data.</text>
</comment>
<gene>
    <name evidence="1" type="ORF">EDD18DRAFT_1105028</name>
</gene>
<dbReference type="SUPFAM" id="SSF51735">
    <property type="entry name" value="NAD(P)-binding Rossmann-fold domains"/>
    <property type="match status" value="1"/>
</dbReference>
<organism evidence="1 2">
    <name type="scientific">Armillaria luteobubalina</name>
    <dbReference type="NCBI Taxonomy" id="153913"/>
    <lineage>
        <taxon>Eukaryota</taxon>
        <taxon>Fungi</taxon>
        <taxon>Dikarya</taxon>
        <taxon>Basidiomycota</taxon>
        <taxon>Agaricomycotina</taxon>
        <taxon>Agaricomycetes</taxon>
        <taxon>Agaricomycetidae</taxon>
        <taxon>Agaricales</taxon>
        <taxon>Marasmiineae</taxon>
        <taxon>Physalacriaceae</taxon>
        <taxon>Armillaria</taxon>
    </lineage>
</organism>
<accession>A0AA39UX61</accession>
<protein>
    <submittedName>
        <fullName evidence="1">Uncharacterized protein</fullName>
    </submittedName>
</protein>
<name>A0AA39UX61_9AGAR</name>
<reference evidence="1" key="1">
    <citation type="submission" date="2023-06" db="EMBL/GenBank/DDBJ databases">
        <authorList>
            <consortium name="Lawrence Berkeley National Laboratory"/>
            <person name="Ahrendt S."/>
            <person name="Sahu N."/>
            <person name="Indic B."/>
            <person name="Wong-Bajracharya J."/>
            <person name="Merenyi Z."/>
            <person name="Ke H.-M."/>
            <person name="Monk M."/>
            <person name="Kocsube S."/>
            <person name="Drula E."/>
            <person name="Lipzen A."/>
            <person name="Balint B."/>
            <person name="Henrissat B."/>
            <person name="Andreopoulos B."/>
            <person name="Martin F.M."/>
            <person name="Harder C.B."/>
            <person name="Rigling D."/>
            <person name="Ford K.L."/>
            <person name="Foster G.D."/>
            <person name="Pangilinan J."/>
            <person name="Papanicolaou A."/>
            <person name="Barry K."/>
            <person name="LaButti K."/>
            <person name="Viragh M."/>
            <person name="Koriabine M."/>
            <person name="Yan M."/>
            <person name="Riley R."/>
            <person name="Champramary S."/>
            <person name="Plett K.L."/>
            <person name="Tsai I.J."/>
            <person name="Slot J."/>
            <person name="Sipos G."/>
            <person name="Plett J."/>
            <person name="Nagy L.G."/>
            <person name="Grigoriev I.V."/>
        </authorList>
    </citation>
    <scope>NUCLEOTIDE SEQUENCE</scope>
    <source>
        <strain evidence="1">HWK02</strain>
    </source>
</reference>
<dbReference type="EMBL" id="JAUEPU010000014">
    <property type="protein sequence ID" value="KAK0496665.1"/>
    <property type="molecule type" value="Genomic_DNA"/>
</dbReference>